<dbReference type="InterPro" id="IPR013783">
    <property type="entry name" value="Ig-like_fold"/>
</dbReference>
<organism evidence="3 4">
    <name type="scientific">Acidovorax delafieldii 2AN</name>
    <dbReference type="NCBI Taxonomy" id="573060"/>
    <lineage>
        <taxon>Bacteria</taxon>
        <taxon>Pseudomonadati</taxon>
        <taxon>Pseudomonadota</taxon>
        <taxon>Betaproteobacteria</taxon>
        <taxon>Burkholderiales</taxon>
        <taxon>Comamonadaceae</taxon>
        <taxon>Acidovorax</taxon>
    </lineage>
</organism>
<feature type="domain" description="Fibronectin type-III" evidence="2">
    <location>
        <begin position="232"/>
        <end position="317"/>
    </location>
</feature>
<dbReference type="Pfam" id="PF00041">
    <property type="entry name" value="fn3"/>
    <property type="match status" value="1"/>
</dbReference>
<reference evidence="3 4" key="1">
    <citation type="submission" date="2009-05" db="EMBL/GenBank/DDBJ databases">
        <title>The draft genome of Acidovorax delafieldii 2AN.</title>
        <authorList>
            <consortium name="US DOE Joint Genome Institute (JGI-PGF)"/>
            <person name="Lucas S."/>
            <person name="Copeland A."/>
            <person name="Lapidus A."/>
            <person name="Glavina del Rio T."/>
            <person name="Tice H."/>
            <person name="Bruce D."/>
            <person name="Goodwin L."/>
            <person name="Pitluck S."/>
            <person name="Larimer F."/>
            <person name="Land M.L."/>
            <person name="Hauser L."/>
            <person name="Shelobolina E.S."/>
            <person name="Picardal F."/>
            <person name="Roden E."/>
            <person name="Emerson D."/>
        </authorList>
    </citation>
    <scope>NUCLEOTIDE SEQUENCE [LARGE SCALE GENOMIC DNA]</scope>
    <source>
        <strain evidence="3 4">2AN</strain>
    </source>
</reference>
<keyword evidence="4" id="KW-1185">Reference proteome</keyword>
<sequence>MLKRHLPVLLIGPFLASCVWASPPILLYDGNAEPVSQGWQRAQQSPSTVTVGDGANGVDTGTTRFTTTTAPAGSAGGQNLYRYSVGTANFITSIRLKALSVDPHNPLDAALMFSATDAFAFPFGTGTNRNTMLYLDPAAVGWGDNTGGTAPFNNIDGAFHEYALRYHDGQLSVYIDADYADIASGAATPLLSRSFVPANTTSAMIVFGDQSNDANMDSDFVVDYVKFQNLDLPDPPASITATGGDGSVSVGFTPPASTGSGPITSYSVTATGPGNVLAGSCTPTPALPASGQTATCVITGLTNGVTYTLSVSATNAS</sequence>
<proteinExistence type="predicted"/>
<dbReference type="RefSeq" id="WP_005794710.1">
    <property type="nucleotide sequence ID" value="NZ_ACQT01000026.1"/>
</dbReference>
<keyword evidence="1" id="KW-0732">Signal</keyword>
<evidence type="ECO:0000313" key="4">
    <source>
        <dbReference type="Proteomes" id="UP000003856"/>
    </source>
</evidence>
<evidence type="ECO:0000313" key="3">
    <source>
        <dbReference type="EMBL" id="EER61131.1"/>
    </source>
</evidence>
<comment type="caution">
    <text evidence="3">The sequence shown here is derived from an EMBL/GenBank/DDBJ whole genome shotgun (WGS) entry which is preliminary data.</text>
</comment>
<evidence type="ECO:0000259" key="2">
    <source>
        <dbReference type="PROSITE" id="PS50853"/>
    </source>
</evidence>
<dbReference type="AlphaFoldDB" id="C5T344"/>
<evidence type="ECO:0000256" key="1">
    <source>
        <dbReference type="SAM" id="SignalP"/>
    </source>
</evidence>
<accession>C5T344</accession>
<dbReference type="Gene3D" id="2.60.40.10">
    <property type="entry name" value="Immunoglobulins"/>
    <property type="match status" value="1"/>
</dbReference>
<dbReference type="SUPFAM" id="SSF49265">
    <property type="entry name" value="Fibronectin type III"/>
    <property type="match status" value="1"/>
</dbReference>
<dbReference type="PATRIC" id="fig|573060.9.peg.3877"/>
<dbReference type="Proteomes" id="UP000003856">
    <property type="component" value="Unassembled WGS sequence"/>
</dbReference>
<feature type="non-terminal residue" evidence="3">
    <location>
        <position position="317"/>
    </location>
</feature>
<dbReference type="SMART" id="SM00060">
    <property type="entry name" value="FN3"/>
    <property type="match status" value="1"/>
</dbReference>
<name>C5T344_ACIDE</name>
<dbReference type="CDD" id="cd00063">
    <property type="entry name" value="FN3"/>
    <property type="match status" value="1"/>
</dbReference>
<protein>
    <submittedName>
        <fullName evidence="3">Fibronectin type III domain protein</fullName>
    </submittedName>
</protein>
<feature type="signal peptide" evidence="1">
    <location>
        <begin position="1"/>
        <end position="21"/>
    </location>
</feature>
<dbReference type="InterPro" id="IPR036116">
    <property type="entry name" value="FN3_sf"/>
</dbReference>
<dbReference type="PROSITE" id="PS51257">
    <property type="entry name" value="PROKAR_LIPOPROTEIN"/>
    <property type="match status" value="1"/>
</dbReference>
<feature type="chain" id="PRO_5002956940" evidence="1">
    <location>
        <begin position="22"/>
        <end position="317"/>
    </location>
</feature>
<dbReference type="PROSITE" id="PS50853">
    <property type="entry name" value="FN3"/>
    <property type="match status" value="1"/>
</dbReference>
<dbReference type="OrthoDB" id="8596429at2"/>
<dbReference type="EMBL" id="ACQT01000026">
    <property type="protein sequence ID" value="EER61131.1"/>
    <property type="molecule type" value="Genomic_DNA"/>
</dbReference>
<gene>
    <name evidence="3" type="ORF">AcdelDRAFT_1324</name>
</gene>
<dbReference type="InterPro" id="IPR003961">
    <property type="entry name" value="FN3_dom"/>
</dbReference>